<dbReference type="AlphaFoldDB" id="A0A0C1G289"/>
<dbReference type="Pfam" id="PF07635">
    <property type="entry name" value="PSCyt1"/>
    <property type="match status" value="1"/>
</dbReference>
<reference evidence="4 5" key="1">
    <citation type="submission" date="2014-10" db="EMBL/GenBank/DDBJ databases">
        <title>Pedobacter Kyungheensis.</title>
        <authorList>
            <person name="Anderson B.M."/>
            <person name="Newman J.D."/>
        </authorList>
    </citation>
    <scope>NUCLEOTIDE SEQUENCE [LARGE SCALE GENOMIC DNA]</scope>
    <source>
        <strain evidence="4 5">KACC 16221</strain>
    </source>
</reference>
<evidence type="ECO:0000259" key="2">
    <source>
        <dbReference type="Pfam" id="PF07635"/>
    </source>
</evidence>
<dbReference type="PANTHER" id="PTHR35889:SF3">
    <property type="entry name" value="F-BOX DOMAIN-CONTAINING PROTEIN"/>
    <property type="match status" value="1"/>
</dbReference>
<dbReference type="Pfam" id="PF09990">
    <property type="entry name" value="DUF2231"/>
    <property type="match status" value="1"/>
</dbReference>
<feature type="transmembrane region" description="Helical" evidence="1">
    <location>
        <begin position="76"/>
        <end position="95"/>
    </location>
</feature>
<feature type="domain" description="Cytochrome C Planctomycete-type" evidence="2">
    <location>
        <begin position="171"/>
        <end position="217"/>
    </location>
</feature>
<keyword evidence="1" id="KW-0472">Membrane</keyword>
<comment type="caution">
    <text evidence="4">The sequence shown here is derived from an EMBL/GenBank/DDBJ whole genome shotgun (WGS) entry which is preliminary data.</text>
</comment>
<evidence type="ECO:0000313" key="4">
    <source>
        <dbReference type="EMBL" id="KIA94194.1"/>
    </source>
</evidence>
<dbReference type="OrthoDB" id="713772at2"/>
<dbReference type="GO" id="GO:0020037">
    <property type="term" value="F:heme binding"/>
    <property type="evidence" value="ECO:0007669"/>
    <property type="project" value="InterPro"/>
</dbReference>
<dbReference type="InterPro" id="IPR019251">
    <property type="entry name" value="DUF2231_TM"/>
</dbReference>
<keyword evidence="1" id="KW-0812">Transmembrane</keyword>
<organism evidence="4 5">
    <name type="scientific">Pedobacter kyungheensis</name>
    <dbReference type="NCBI Taxonomy" id="1069985"/>
    <lineage>
        <taxon>Bacteria</taxon>
        <taxon>Pseudomonadati</taxon>
        <taxon>Bacteroidota</taxon>
        <taxon>Sphingobacteriia</taxon>
        <taxon>Sphingobacteriales</taxon>
        <taxon>Sphingobacteriaceae</taxon>
        <taxon>Pedobacter</taxon>
    </lineage>
</organism>
<feature type="transmembrane region" description="Helical" evidence="1">
    <location>
        <begin position="43"/>
        <end position="64"/>
    </location>
</feature>
<feature type="transmembrane region" description="Helical" evidence="1">
    <location>
        <begin position="102"/>
        <end position="122"/>
    </location>
</feature>
<keyword evidence="1" id="KW-1133">Transmembrane helix</keyword>
<dbReference type="InterPro" id="IPR036909">
    <property type="entry name" value="Cyt_c-like_dom_sf"/>
</dbReference>
<dbReference type="Gene3D" id="3.80.10.10">
    <property type="entry name" value="Ribonuclease Inhibitor"/>
    <property type="match status" value="1"/>
</dbReference>
<dbReference type="SUPFAM" id="SSF46626">
    <property type="entry name" value="Cytochrome c"/>
    <property type="match status" value="1"/>
</dbReference>
<proteinExistence type="predicted"/>
<dbReference type="PANTHER" id="PTHR35889">
    <property type="entry name" value="CYCLOINULO-OLIGOSACCHARIDE FRUCTANOTRANSFERASE-RELATED"/>
    <property type="match status" value="1"/>
</dbReference>
<gene>
    <name evidence="4" type="ORF">OC25_09645</name>
</gene>
<feature type="transmembrane region" description="Helical" evidence="1">
    <location>
        <begin position="12"/>
        <end position="31"/>
    </location>
</feature>
<evidence type="ECO:0000259" key="3">
    <source>
        <dbReference type="Pfam" id="PF09990"/>
    </source>
</evidence>
<dbReference type="InterPro" id="IPR032675">
    <property type="entry name" value="LRR_dom_sf"/>
</dbReference>
<dbReference type="PROSITE" id="PS51257">
    <property type="entry name" value="PROKAR_LIPOPROTEIN"/>
    <property type="match status" value="1"/>
</dbReference>
<sequence length="464" mass="50866">MLEFFGRFHPVFVHLPIGILLLACICIILSFKTKFAGLKPALPVMLLLGMLSAVVSCLTGYFLANGGDYDGKLVSNHQWMGISVAVLSLILLIIYQKVKSNVVLGSISCILIILISITGHLGGSLTHGADYLTAPLKGDGAKAGAAIPPIANVQEALVYQHAIQPLFKSRCYSCHGSEKQKGKLRLDEEAFILKGGEDGNTIIKGKADESELIKRLLLPLTDEDHMAPKEKPQLTPNEITLLKWWIDNGADFKKKFKELPQPEMIKPVLAALQKGETENGEVKASEIPVEEVDAVDNKVLQQFTNLGISVFPVAQNTNYLSANFINATSMGKEVQDLIKSIKKQLTWLKLENGKVTDQTLEVIKDCKNLTRLSLNYTAVTDAGLAQLKDLDQLQSLSLVGTKVTLSGINQLKKLKNLKFLYVYQTNINRADLLKIKQLLPKVSLDTGNYKVPVLAQDTAVIKAP</sequence>
<dbReference type="RefSeq" id="WP_039474991.1">
    <property type="nucleotide sequence ID" value="NZ_JSYN01000010.1"/>
</dbReference>
<dbReference type="SUPFAM" id="SSF52047">
    <property type="entry name" value="RNI-like"/>
    <property type="match status" value="1"/>
</dbReference>
<dbReference type="GO" id="GO:0009055">
    <property type="term" value="F:electron transfer activity"/>
    <property type="evidence" value="ECO:0007669"/>
    <property type="project" value="InterPro"/>
</dbReference>
<keyword evidence="5" id="KW-1185">Reference proteome</keyword>
<evidence type="ECO:0000313" key="5">
    <source>
        <dbReference type="Proteomes" id="UP000031246"/>
    </source>
</evidence>
<dbReference type="Proteomes" id="UP000031246">
    <property type="component" value="Unassembled WGS sequence"/>
</dbReference>
<protein>
    <submittedName>
        <fullName evidence="4">Uncharacterized protein</fullName>
    </submittedName>
</protein>
<dbReference type="InterPro" id="IPR011429">
    <property type="entry name" value="Cyt_c_Planctomycete-type"/>
</dbReference>
<name>A0A0C1G289_9SPHI</name>
<evidence type="ECO:0000256" key="1">
    <source>
        <dbReference type="SAM" id="Phobius"/>
    </source>
</evidence>
<dbReference type="EMBL" id="JSYN01000010">
    <property type="protein sequence ID" value="KIA94194.1"/>
    <property type="molecule type" value="Genomic_DNA"/>
</dbReference>
<accession>A0A0C1G289</accession>
<feature type="domain" description="DUF2231" evidence="3">
    <location>
        <begin position="8"/>
        <end position="126"/>
    </location>
</feature>